<dbReference type="InterPro" id="IPR013151">
    <property type="entry name" value="Immunoglobulin_dom"/>
</dbReference>
<dbReference type="Gene3D" id="2.60.40.10">
    <property type="entry name" value="Immunoglobulins"/>
    <property type="match status" value="1"/>
</dbReference>
<dbReference type="AlphaFoldDB" id="A0A8S9YG82"/>
<evidence type="ECO:0000313" key="3">
    <source>
        <dbReference type="EMBL" id="KAF7244772.1"/>
    </source>
</evidence>
<keyword evidence="4" id="KW-1185">Reference proteome</keyword>
<evidence type="ECO:0000259" key="2">
    <source>
        <dbReference type="PROSITE" id="PS50835"/>
    </source>
</evidence>
<feature type="domain" description="Ig-like" evidence="2">
    <location>
        <begin position="193"/>
        <end position="295"/>
    </location>
</feature>
<feature type="transmembrane region" description="Helical" evidence="1">
    <location>
        <begin position="89"/>
        <end position="107"/>
    </location>
</feature>
<dbReference type="PROSITE" id="PS50835">
    <property type="entry name" value="IG_LIKE"/>
    <property type="match status" value="1"/>
</dbReference>
<keyword evidence="1" id="KW-0472">Membrane</keyword>
<accession>A0A8S9YG82</accession>
<dbReference type="InterPro" id="IPR036179">
    <property type="entry name" value="Ig-like_dom_sf"/>
</dbReference>
<comment type="caution">
    <text evidence="3">The sequence shown here is derived from an EMBL/GenBank/DDBJ whole genome shotgun (WGS) entry which is preliminary data.</text>
</comment>
<dbReference type="SMART" id="SM00409">
    <property type="entry name" value="IG"/>
    <property type="match status" value="1"/>
</dbReference>
<name>A0A8S9YG82_9TREM</name>
<feature type="transmembrane region" description="Helical" evidence="1">
    <location>
        <begin position="12"/>
        <end position="29"/>
    </location>
</feature>
<dbReference type="PANTHER" id="PTHR23279:SF36">
    <property type="entry name" value="DEFECTIVE PROBOSCIS EXTENSION RESPONSE 9, ISOFORM A"/>
    <property type="match status" value="1"/>
</dbReference>
<reference evidence="3" key="1">
    <citation type="submission" date="2019-07" db="EMBL/GenBank/DDBJ databases">
        <title>Annotation for the trematode Paragonimus miyazaki's.</title>
        <authorList>
            <person name="Choi Y.-J."/>
        </authorList>
    </citation>
    <scope>NUCLEOTIDE SEQUENCE</scope>
    <source>
        <strain evidence="3">Japan</strain>
    </source>
</reference>
<dbReference type="SUPFAM" id="SSF48726">
    <property type="entry name" value="Immunoglobulin"/>
    <property type="match status" value="1"/>
</dbReference>
<dbReference type="GO" id="GO:0050808">
    <property type="term" value="P:synapse organization"/>
    <property type="evidence" value="ECO:0007669"/>
    <property type="project" value="TreeGrafter"/>
</dbReference>
<evidence type="ECO:0000313" key="4">
    <source>
        <dbReference type="Proteomes" id="UP000822476"/>
    </source>
</evidence>
<keyword evidence="1" id="KW-0812">Transmembrane</keyword>
<dbReference type="SMART" id="SM00406">
    <property type="entry name" value="IGv"/>
    <property type="match status" value="1"/>
</dbReference>
<keyword evidence="1" id="KW-1133">Transmembrane helix</keyword>
<dbReference type="PANTHER" id="PTHR23279">
    <property type="entry name" value="DEFECTIVE PROBOSCIS EXTENSION RESPONSE DPR -RELATED"/>
    <property type="match status" value="1"/>
</dbReference>
<evidence type="ECO:0000256" key="1">
    <source>
        <dbReference type="SAM" id="Phobius"/>
    </source>
</evidence>
<dbReference type="InterPro" id="IPR013106">
    <property type="entry name" value="Ig_V-set"/>
</dbReference>
<gene>
    <name evidence="3" type="ORF">EG68_10449</name>
</gene>
<dbReference type="InterPro" id="IPR013783">
    <property type="entry name" value="Ig-like_fold"/>
</dbReference>
<organism evidence="3 4">
    <name type="scientific">Paragonimus skrjabini miyazakii</name>
    <dbReference type="NCBI Taxonomy" id="59628"/>
    <lineage>
        <taxon>Eukaryota</taxon>
        <taxon>Metazoa</taxon>
        <taxon>Spiralia</taxon>
        <taxon>Lophotrochozoa</taxon>
        <taxon>Platyhelminthes</taxon>
        <taxon>Trematoda</taxon>
        <taxon>Digenea</taxon>
        <taxon>Plagiorchiida</taxon>
        <taxon>Troglotremata</taxon>
        <taxon>Troglotrematidae</taxon>
        <taxon>Paragonimus</taxon>
    </lineage>
</organism>
<proteinExistence type="predicted"/>
<dbReference type="Pfam" id="PF00047">
    <property type="entry name" value="ig"/>
    <property type="match status" value="1"/>
</dbReference>
<dbReference type="InterPro" id="IPR007110">
    <property type="entry name" value="Ig-like_dom"/>
</dbReference>
<sequence>LYFVFCTRTLYINYLCFSYVFGYLLYITFRLQLILDYQTLPYMASILRFCQILLGTIIIDFICLATSHTTTVFTQFSVLVLYPVDLSSGPIYFLQSTMIFIGGVPKLTSSNRQFRLSELDDKKNTEGSGLMSQQHSTFDCPTTATRIPIYTNPHAPDLSWNSSQASWGKLVEPISLNPKDAKLTDKWSSVIQPLTISEPCFDPYEPTNRTAQIYSDAYIPCTVRNTDFMSTVMSWWREGSLRELTVGNEVISTRYRIDKSDPHSWTLVIKNVTEKDSGVYICQINLAKLKEKFFSLTVVKPSAQQNQKKLHDQYVKDEGLSSFTKSSQRGKFTSYRYIFISHNSTYFRNVWH</sequence>
<feature type="transmembrane region" description="Helical" evidence="1">
    <location>
        <begin position="49"/>
        <end position="69"/>
    </location>
</feature>
<dbReference type="InterPro" id="IPR003599">
    <property type="entry name" value="Ig_sub"/>
</dbReference>
<dbReference type="OrthoDB" id="190835at2759"/>
<dbReference type="GO" id="GO:0032589">
    <property type="term" value="C:neuron projection membrane"/>
    <property type="evidence" value="ECO:0007669"/>
    <property type="project" value="TreeGrafter"/>
</dbReference>
<dbReference type="EMBL" id="JTDE01006262">
    <property type="protein sequence ID" value="KAF7244772.1"/>
    <property type="molecule type" value="Genomic_DNA"/>
</dbReference>
<dbReference type="Proteomes" id="UP000822476">
    <property type="component" value="Unassembled WGS sequence"/>
</dbReference>
<dbReference type="InterPro" id="IPR037448">
    <property type="entry name" value="Zig-8"/>
</dbReference>
<feature type="non-terminal residue" evidence="3">
    <location>
        <position position="352"/>
    </location>
</feature>
<dbReference type="CDD" id="cd00096">
    <property type="entry name" value="Ig"/>
    <property type="match status" value="1"/>
</dbReference>
<protein>
    <recommendedName>
        <fullName evidence="2">Ig-like domain-containing protein</fullName>
    </recommendedName>
</protein>